<dbReference type="PROSITE" id="PS50003">
    <property type="entry name" value="PH_DOMAIN"/>
    <property type="match status" value="1"/>
</dbReference>
<dbReference type="AlphaFoldDB" id="A0A8S1K2C3"/>
<dbReference type="InterPro" id="IPR001849">
    <property type="entry name" value="PH_domain"/>
</dbReference>
<dbReference type="Proteomes" id="UP000692954">
    <property type="component" value="Unassembled WGS sequence"/>
</dbReference>
<evidence type="ECO:0000313" key="2">
    <source>
        <dbReference type="EMBL" id="CAD8048673.1"/>
    </source>
</evidence>
<keyword evidence="3" id="KW-1185">Reference proteome</keyword>
<dbReference type="PANTHER" id="PTHR14336">
    <property type="entry name" value="TANDEM PH DOMAIN CONTAINING PROTEIN"/>
    <property type="match status" value="1"/>
</dbReference>
<dbReference type="SMART" id="SM00233">
    <property type="entry name" value="PH"/>
    <property type="match status" value="1"/>
</dbReference>
<reference evidence="2" key="1">
    <citation type="submission" date="2021-01" db="EMBL/GenBank/DDBJ databases">
        <authorList>
            <consortium name="Genoscope - CEA"/>
            <person name="William W."/>
        </authorList>
    </citation>
    <scope>NUCLEOTIDE SEQUENCE</scope>
</reference>
<organism evidence="2 3">
    <name type="scientific">Paramecium sonneborni</name>
    <dbReference type="NCBI Taxonomy" id="65129"/>
    <lineage>
        <taxon>Eukaryota</taxon>
        <taxon>Sar</taxon>
        <taxon>Alveolata</taxon>
        <taxon>Ciliophora</taxon>
        <taxon>Intramacronucleata</taxon>
        <taxon>Oligohymenophorea</taxon>
        <taxon>Peniculida</taxon>
        <taxon>Parameciidae</taxon>
        <taxon>Paramecium</taxon>
    </lineage>
</organism>
<feature type="domain" description="PH" evidence="1">
    <location>
        <begin position="11"/>
        <end position="108"/>
    </location>
</feature>
<accession>A0A8S1K2C3</accession>
<dbReference type="OrthoDB" id="10263923at2759"/>
<evidence type="ECO:0000313" key="3">
    <source>
        <dbReference type="Proteomes" id="UP000692954"/>
    </source>
</evidence>
<dbReference type="InterPro" id="IPR051707">
    <property type="entry name" value="PI-Interact_SigTrans_Reg"/>
</dbReference>
<dbReference type="Pfam" id="PF00169">
    <property type="entry name" value="PH"/>
    <property type="match status" value="1"/>
</dbReference>
<evidence type="ECO:0000259" key="1">
    <source>
        <dbReference type="PROSITE" id="PS50003"/>
    </source>
</evidence>
<sequence>MQNNMNEDLKNIIKAGWLEKESRVFKSWRKRWFVLTTTTLYTFKAEKQYTNPTEIIPLSTISTIKSCQDETNKENTFKIDTPETTFFLMSSNNLEKEAWIGAIGKAMVKLHMKKNQKDDDFD</sequence>
<protein>
    <recommendedName>
        <fullName evidence="1">PH domain-containing protein</fullName>
    </recommendedName>
</protein>
<gene>
    <name evidence="2" type="ORF">PSON_ATCC_30995.1.T0030367</name>
</gene>
<proteinExistence type="predicted"/>
<dbReference type="FunFam" id="2.30.29.30:FF:000286">
    <property type="entry name" value="PH-protein kinase domain containing protein"/>
    <property type="match status" value="1"/>
</dbReference>
<name>A0A8S1K2C3_9CILI</name>
<dbReference type="PANTHER" id="PTHR14336:SF8">
    <property type="entry name" value="PROTEIN OPY1"/>
    <property type="match status" value="1"/>
</dbReference>
<comment type="caution">
    <text evidence="2">The sequence shown here is derived from an EMBL/GenBank/DDBJ whole genome shotgun (WGS) entry which is preliminary data.</text>
</comment>
<dbReference type="EMBL" id="CAJJDN010000003">
    <property type="protein sequence ID" value="CAD8048673.1"/>
    <property type="molecule type" value="Genomic_DNA"/>
</dbReference>
<dbReference type="CDD" id="cd13276">
    <property type="entry name" value="PH_AtPH1"/>
    <property type="match status" value="1"/>
</dbReference>